<evidence type="ECO:0000313" key="2">
    <source>
        <dbReference type="EMBL" id="UYF95106.1"/>
    </source>
</evidence>
<evidence type="ECO:0000259" key="1">
    <source>
        <dbReference type="Pfam" id="PF07883"/>
    </source>
</evidence>
<dbReference type="GeneID" id="83619720"/>
<organism evidence="2 3">
    <name type="scientific">Rhodococcus aetherivorans</name>
    <dbReference type="NCBI Taxonomy" id="191292"/>
    <lineage>
        <taxon>Bacteria</taxon>
        <taxon>Bacillati</taxon>
        <taxon>Actinomycetota</taxon>
        <taxon>Actinomycetes</taxon>
        <taxon>Mycobacteriales</taxon>
        <taxon>Nocardiaceae</taxon>
        <taxon>Rhodococcus</taxon>
    </lineage>
</organism>
<accession>A0AA46SEP2</accession>
<name>A0AA46SEP2_9NOCA</name>
<gene>
    <name evidence="2" type="ORF">OCS65_04845</name>
</gene>
<dbReference type="PANTHER" id="PTHR40112">
    <property type="entry name" value="H2HPP ISOMERASE"/>
    <property type="match status" value="1"/>
</dbReference>
<dbReference type="SUPFAM" id="SSF51182">
    <property type="entry name" value="RmlC-like cupins"/>
    <property type="match status" value="1"/>
</dbReference>
<dbReference type="EMBL" id="CP106982">
    <property type="protein sequence ID" value="UYF95106.1"/>
    <property type="molecule type" value="Genomic_DNA"/>
</dbReference>
<feature type="domain" description="Cupin type-2" evidence="1">
    <location>
        <begin position="34"/>
        <end position="93"/>
    </location>
</feature>
<sequence length="121" mass="13094">MAAKVMNICDIAPYSPIAGMTGRGILGENLQLTYVLFDPGTEVPIHTHPQEQIGMLLRGEATLLVEGEQRQLTGLSGYVIPSGVEHGLRVGSEGAIFVEGFHPLRQDYVDFDRGVTGVPFQ</sequence>
<proteinExistence type="predicted"/>
<dbReference type="InterPro" id="IPR011051">
    <property type="entry name" value="RmlC_Cupin_sf"/>
</dbReference>
<dbReference type="InterPro" id="IPR014710">
    <property type="entry name" value="RmlC-like_jellyroll"/>
</dbReference>
<dbReference type="InterPro" id="IPR052535">
    <property type="entry name" value="Bacilysin_H2HPP_isomerase"/>
</dbReference>
<dbReference type="InterPro" id="IPR013096">
    <property type="entry name" value="Cupin_2"/>
</dbReference>
<dbReference type="Pfam" id="PF07883">
    <property type="entry name" value="Cupin_2"/>
    <property type="match status" value="1"/>
</dbReference>
<reference evidence="2" key="1">
    <citation type="submission" date="2022-09" db="EMBL/GenBank/DDBJ databases">
        <title>The genome sequence of Rhodococcus aetherivorans N1.</title>
        <authorList>
            <person name="Jiang W."/>
        </authorList>
    </citation>
    <scope>NUCLEOTIDE SEQUENCE</scope>
    <source>
        <strain evidence="2">N1</strain>
    </source>
</reference>
<dbReference type="Proteomes" id="UP001163947">
    <property type="component" value="Chromosome"/>
</dbReference>
<dbReference type="PANTHER" id="PTHR40112:SF1">
    <property type="entry name" value="H2HPP ISOMERASE"/>
    <property type="match status" value="1"/>
</dbReference>
<evidence type="ECO:0000313" key="3">
    <source>
        <dbReference type="Proteomes" id="UP001163947"/>
    </source>
</evidence>
<dbReference type="Gene3D" id="2.60.120.10">
    <property type="entry name" value="Jelly Rolls"/>
    <property type="match status" value="1"/>
</dbReference>
<dbReference type="AlphaFoldDB" id="A0AA46SEP2"/>
<protein>
    <submittedName>
        <fullName evidence="2">Cupin domain-containing protein</fullName>
    </submittedName>
</protein>
<dbReference type="RefSeq" id="WP_168580172.1">
    <property type="nucleotide sequence ID" value="NZ_CP106982.1"/>
</dbReference>